<dbReference type="EMBL" id="JAQSDF010000052">
    <property type="protein sequence ID" value="MDI1231997.1"/>
    <property type="molecule type" value="Genomic_DNA"/>
</dbReference>
<evidence type="ECO:0000256" key="3">
    <source>
        <dbReference type="ARBA" id="ARBA00022475"/>
    </source>
</evidence>
<keyword evidence="2" id="KW-0813">Transport</keyword>
<dbReference type="Pfam" id="PF12704">
    <property type="entry name" value="MacB_PCD"/>
    <property type="match status" value="1"/>
</dbReference>
<dbReference type="Proteomes" id="UP001160519">
    <property type="component" value="Unassembled WGS sequence"/>
</dbReference>
<dbReference type="AlphaFoldDB" id="A0AA43TM93"/>
<feature type="transmembrane region" description="Helical" evidence="7">
    <location>
        <begin position="309"/>
        <end position="338"/>
    </location>
</feature>
<sequence>MNHIAIKMLMGDRGKYLGIVMGLTFASLIMTQQPAIFLGLMSRSYSFISDVGLPDIWVMDEKVQFVDDIKPLQDTELYRVRGVSGVEWAMPMYKGLLKARLADGTFQTCNVVGLDDATLIGGPPVMLEGSLEDLRRSDGVIVDIDGARDKLGKPSPMSGGKPIALKVGDSLELNDRRAIVVGIAKVTRTFQSQPVVYTTYSRAKNYAPKERKLLSFVLVKAKPGQDLAELTRRIRATTGLAAYTREEFMSLTYEYFMRNTGIPINFGISVLLGFIVGAAIAGQTFYNFTLENLRQFGVLKAMGTSNWTLLRMILLQAVLVGTIGYGLGVGLTALFGYSMRHTILAFKFPWQLLLFSGAGVSLICVFAALISILKVIRLEPAIVFKG</sequence>
<name>A0AA43TM93_9GAMM</name>
<feature type="transmembrane region" description="Helical" evidence="7">
    <location>
        <begin position="350"/>
        <end position="376"/>
    </location>
</feature>
<keyword evidence="6 7" id="KW-0472">Membrane</keyword>
<dbReference type="InterPro" id="IPR003838">
    <property type="entry name" value="ABC3_permease_C"/>
</dbReference>
<proteinExistence type="predicted"/>
<dbReference type="InterPro" id="IPR025857">
    <property type="entry name" value="MacB_PCD"/>
</dbReference>
<protein>
    <submittedName>
        <fullName evidence="10">ABC transporter permease</fullName>
    </submittedName>
</protein>
<keyword evidence="4 7" id="KW-0812">Transmembrane</keyword>
<feature type="domain" description="MacB-like periplasmic core" evidence="9">
    <location>
        <begin position="17"/>
        <end position="236"/>
    </location>
</feature>
<evidence type="ECO:0000256" key="7">
    <source>
        <dbReference type="SAM" id="Phobius"/>
    </source>
</evidence>
<keyword evidence="11" id="KW-1185">Reference proteome</keyword>
<evidence type="ECO:0000259" key="9">
    <source>
        <dbReference type="Pfam" id="PF12704"/>
    </source>
</evidence>
<accession>A0AA43TM93</accession>
<evidence type="ECO:0000256" key="4">
    <source>
        <dbReference type="ARBA" id="ARBA00022692"/>
    </source>
</evidence>
<evidence type="ECO:0000256" key="2">
    <source>
        <dbReference type="ARBA" id="ARBA00022448"/>
    </source>
</evidence>
<gene>
    <name evidence="10" type="ORF">PSU93_12690</name>
</gene>
<evidence type="ECO:0000313" key="10">
    <source>
        <dbReference type="EMBL" id="MDI1231997.1"/>
    </source>
</evidence>
<evidence type="ECO:0000259" key="8">
    <source>
        <dbReference type="Pfam" id="PF02687"/>
    </source>
</evidence>
<keyword evidence="5 7" id="KW-1133">Transmembrane helix</keyword>
<dbReference type="Pfam" id="PF02687">
    <property type="entry name" value="FtsX"/>
    <property type="match status" value="1"/>
</dbReference>
<feature type="transmembrane region" description="Helical" evidence="7">
    <location>
        <begin position="266"/>
        <end position="288"/>
    </location>
</feature>
<organism evidence="10 11">
    <name type="scientific">Candidatus Methylobacter titanis</name>
    <dbReference type="NCBI Taxonomy" id="3053457"/>
    <lineage>
        <taxon>Bacteria</taxon>
        <taxon>Pseudomonadati</taxon>
        <taxon>Pseudomonadota</taxon>
        <taxon>Gammaproteobacteria</taxon>
        <taxon>Methylococcales</taxon>
        <taxon>Methylococcaceae</taxon>
        <taxon>Methylobacter</taxon>
    </lineage>
</organism>
<evidence type="ECO:0000313" key="11">
    <source>
        <dbReference type="Proteomes" id="UP001160519"/>
    </source>
</evidence>
<feature type="domain" description="ABC3 transporter permease C-terminal" evidence="8">
    <location>
        <begin position="269"/>
        <end position="380"/>
    </location>
</feature>
<dbReference type="PANTHER" id="PTHR43738">
    <property type="entry name" value="ABC TRANSPORTER, MEMBRANE PROTEIN"/>
    <property type="match status" value="1"/>
</dbReference>
<evidence type="ECO:0000256" key="6">
    <source>
        <dbReference type="ARBA" id="ARBA00023136"/>
    </source>
</evidence>
<evidence type="ECO:0000256" key="1">
    <source>
        <dbReference type="ARBA" id="ARBA00004651"/>
    </source>
</evidence>
<evidence type="ECO:0000256" key="5">
    <source>
        <dbReference type="ARBA" id="ARBA00022989"/>
    </source>
</evidence>
<dbReference type="InterPro" id="IPR051125">
    <property type="entry name" value="ABC-4/HrtB_transporter"/>
</dbReference>
<comment type="subcellular location">
    <subcellularLocation>
        <location evidence="1">Cell membrane</location>
        <topology evidence="1">Multi-pass membrane protein</topology>
    </subcellularLocation>
</comment>
<keyword evidence="3" id="KW-1003">Cell membrane</keyword>
<dbReference type="PANTHER" id="PTHR43738:SF1">
    <property type="entry name" value="HEMIN TRANSPORT SYSTEM PERMEASE PROTEIN HRTB-RELATED"/>
    <property type="match status" value="1"/>
</dbReference>
<dbReference type="GO" id="GO:0005886">
    <property type="term" value="C:plasma membrane"/>
    <property type="evidence" value="ECO:0007669"/>
    <property type="project" value="UniProtKB-SubCell"/>
</dbReference>
<reference evidence="10" key="1">
    <citation type="submission" date="2023-01" db="EMBL/GenBank/DDBJ databases">
        <title>Biogeochemical cycle of methane in antarctic sediments.</title>
        <authorList>
            <person name="Roldan D.M."/>
            <person name="Menes R.J."/>
        </authorList>
    </citation>
    <scope>NUCLEOTIDE SEQUENCE [LARGE SCALE GENOMIC DNA]</scope>
    <source>
        <strain evidence="10">K-2018 MAG008</strain>
    </source>
</reference>
<comment type="caution">
    <text evidence="10">The sequence shown here is derived from an EMBL/GenBank/DDBJ whole genome shotgun (WGS) entry which is preliminary data.</text>
</comment>